<reference evidence="2 3" key="1">
    <citation type="submission" date="2024-05" db="EMBL/GenBank/DDBJ databases">
        <authorList>
            <person name="Liu Q."/>
            <person name="Xin Y.-H."/>
        </authorList>
    </citation>
    <scope>NUCLEOTIDE SEQUENCE [LARGE SCALE GENOMIC DNA]</scope>
    <source>
        <strain evidence="2 3">CGMCC 1.10181</strain>
    </source>
</reference>
<dbReference type="SUPFAM" id="SSF48452">
    <property type="entry name" value="TPR-like"/>
    <property type="match status" value="1"/>
</dbReference>
<dbReference type="Proteomes" id="UP001419910">
    <property type="component" value="Unassembled WGS sequence"/>
</dbReference>
<organism evidence="2 3">
    <name type="scientific">Sphingomonas oligophenolica</name>
    <dbReference type="NCBI Taxonomy" id="301154"/>
    <lineage>
        <taxon>Bacteria</taxon>
        <taxon>Pseudomonadati</taxon>
        <taxon>Pseudomonadota</taxon>
        <taxon>Alphaproteobacteria</taxon>
        <taxon>Sphingomonadales</taxon>
        <taxon>Sphingomonadaceae</taxon>
        <taxon>Sphingomonas</taxon>
    </lineage>
</organism>
<protein>
    <submittedName>
        <fullName evidence="2">Sulfotransferase</fullName>
    </submittedName>
</protein>
<gene>
    <name evidence="2" type="ORF">ABC974_13210</name>
</gene>
<comment type="caution">
    <text evidence="2">The sequence shown here is derived from an EMBL/GenBank/DDBJ whole genome shotgun (WGS) entry which is preliminary data.</text>
</comment>
<keyword evidence="3" id="KW-1185">Reference proteome</keyword>
<evidence type="ECO:0000256" key="1">
    <source>
        <dbReference type="ARBA" id="ARBA00022679"/>
    </source>
</evidence>
<dbReference type="SUPFAM" id="SSF52540">
    <property type="entry name" value="P-loop containing nucleoside triphosphate hydrolases"/>
    <property type="match status" value="1"/>
</dbReference>
<evidence type="ECO:0000313" key="2">
    <source>
        <dbReference type="EMBL" id="MEN2790592.1"/>
    </source>
</evidence>
<proteinExistence type="predicted"/>
<dbReference type="PANTHER" id="PTHR12788">
    <property type="entry name" value="PROTEIN-TYROSINE SULFOTRANSFERASE 2"/>
    <property type="match status" value="1"/>
</dbReference>
<sequence>MGGTANSDSAAIGRARAAFAEGRRRLAAQLAGEVLDRDPMSLDALEVMALVRRASGDVAEAERLLRTAIAAAPTRHWPRDDLARLMLESGRPHVAEQVCRDAIKADPANANAQAMLGSLLSGREELVGGAAHLRAAIALVGPHPQLQANLGRNLARQGRLAEGERLLREAVAGAPESLQALAWLAETLEQDRRFDEASTVLDAAEKLAARQNTDVTLQRATLLSRTPDWRRGLALLDSAPMLSGAALLQRGRLRDRAARYDEAWQDFISGKAALARASGRHYPRGAVDRLIADLRAFFAPDPFRAMAAAPVKQGTPQPIFILGFPRSGTTLVEQVLASHSRIRAGGELPFAAELSAIAAELSGGAYPTCFEALPADLRASLATALRDHYLARAEAYGLLLPDADFFTDKMPLNALYLPLLRLAFPAAPLVAVKRHPLDVMVSAMSHDFTHGFDCGYALEDAAHHYAATSALTDYWRDGLGFPMHELRYEDLVAAQRAETAALMGHLGLATEPAQLAFHTSPRFAPTPSYAQVQEPLNDRSIGRWRHHAPPLEPARIVLSEAIARGSYAG</sequence>
<dbReference type="InterPro" id="IPR011990">
    <property type="entry name" value="TPR-like_helical_dom_sf"/>
</dbReference>
<accession>A0ABU9Y496</accession>
<dbReference type="Pfam" id="PF14559">
    <property type="entry name" value="TPR_19"/>
    <property type="match status" value="2"/>
</dbReference>
<dbReference type="Pfam" id="PF13469">
    <property type="entry name" value="Sulfotransfer_3"/>
    <property type="match status" value="1"/>
</dbReference>
<keyword evidence="1" id="KW-0808">Transferase</keyword>
<evidence type="ECO:0000313" key="3">
    <source>
        <dbReference type="Proteomes" id="UP001419910"/>
    </source>
</evidence>
<dbReference type="PANTHER" id="PTHR12788:SF10">
    <property type="entry name" value="PROTEIN-TYROSINE SULFOTRANSFERASE"/>
    <property type="match status" value="1"/>
</dbReference>
<dbReference type="Gene3D" id="1.25.40.10">
    <property type="entry name" value="Tetratricopeptide repeat domain"/>
    <property type="match status" value="1"/>
</dbReference>
<dbReference type="RefSeq" id="WP_343888337.1">
    <property type="nucleotide sequence ID" value="NZ_BAAAEH010000008.1"/>
</dbReference>
<name>A0ABU9Y496_9SPHN</name>
<dbReference type="Gene3D" id="3.40.50.300">
    <property type="entry name" value="P-loop containing nucleotide triphosphate hydrolases"/>
    <property type="match status" value="1"/>
</dbReference>
<dbReference type="InterPro" id="IPR027417">
    <property type="entry name" value="P-loop_NTPase"/>
</dbReference>
<dbReference type="InterPro" id="IPR026634">
    <property type="entry name" value="TPST-like"/>
</dbReference>
<dbReference type="EMBL" id="JBDIME010000010">
    <property type="protein sequence ID" value="MEN2790592.1"/>
    <property type="molecule type" value="Genomic_DNA"/>
</dbReference>